<comment type="caution">
    <text evidence="1">The sequence shown here is derived from an EMBL/GenBank/DDBJ whole genome shotgun (WGS) entry which is preliminary data.</text>
</comment>
<proteinExistence type="predicted"/>
<organism evidence="1 2">
    <name type="scientific">Candidatus Magasanikbacteria bacterium RIFCSPHIGHO2_01_FULL_33_34</name>
    <dbReference type="NCBI Taxonomy" id="1798671"/>
    <lineage>
        <taxon>Bacteria</taxon>
        <taxon>Candidatus Magasanikiibacteriota</taxon>
    </lineage>
</organism>
<evidence type="ECO:0000313" key="2">
    <source>
        <dbReference type="Proteomes" id="UP000177067"/>
    </source>
</evidence>
<name>A0A1F6LHF2_9BACT</name>
<dbReference type="EMBL" id="MFPS01000008">
    <property type="protein sequence ID" value="OGH58858.1"/>
    <property type="molecule type" value="Genomic_DNA"/>
</dbReference>
<dbReference type="Proteomes" id="UP000177067">
    <property type="component" value="Unassembled WGS sequence"/>
</dbReference>
<gene>
    <name evidence="1" type="ORF">A2725_03860</name>
</gene>
<dbReference type="AlphaFoldDB" id="A0A1F6LHF2"/>
<accession>A0A1F6LHF2</accession>
<sequence length="150" mass="17036">MSDLESLQSRLAVLEAWLPDLSPEQLIELESVRESIQKLLKLTLNITPEIAEAIRKFENPTPEEMEENRRDEAKFRRIYLQNLGVSRDFDDSVSTKQPFECPVCGHTEYKAILRGNGILGPGGMIIITGYECLGCSVKFDDISKFSKKKK</sequence>
<reference evidence="1 2" key="1">
    <citation type="journal article" date="2016" name="Nat. Commun.">
        <title>Thousands of microbial genomes shed light on interconnected biogeochemical processes in an aquifer system.</title>
        <authorList>
            <person name="Anantharaman K."/>
            <person name="Brown C.T."/>
            <person name="Hug L.A."/>
            <person name="Sharon I."/>
            <person name="Castelle C.J."/>
            <person name="Probst A.J."/>
            <person name="Thomas B.C."/>
            <person name="Singh A."/>
            <person name="Wilkins M.J."/>
            <person name="Karaoz U."/>
            <person name="Brodie E.L."/>
            <person name="Williams K.H."/>
            <person name="Hubbard S.S."/>
            <person name="Banfield J.F."/>
        </authorList>
    </citation>
    <scope>NUCLEOTIDE SEQUENCE [LARGE SCALE GENOMIC DNA]</scope>
</reference>
<protein>
    <submittedName>
        <fullName evidence="1">Uncharacterized protein</fullName>
    </submittedName>
</protein>
<evidence type="ECO:0000313" key="1">
    <source>
        <dbReference type="EMBL" id="OGH58858.1"/>
    </source>
</evidence>